<proteinExistence type="predicted"/>
<comment type="caution">
    <text evidence="1">The sequence shown here is derived from an EMBL/GenBank/DDBJ whole genome shotgun (WGS) entry which is preliminary data.</text>
</comment>
<dbReference type="AlphaFoldDB" id="A0A8X6LEU4"/>
<protein>
    <submittedName>
        <fullName evidence="1">Tetratricopeptide repeat protein 39B</fullName>
    </submittedName>
</protein>
<reference evidence="1" key="1">
    <citation type="submission" date="2020-07" db="EMBL/GenBank/DDBJ databases">
        <title>Multicomponent nature underlies the extraordinary mechanical properties of spider dragline silk.</title>
        <authorList>
            <person name="Kono N."/>
            <person name="Nakamura H."/>
            <person name="Mori M."/>
            <person name="Yoshida Y."/>
            <person name="Ohtoshi R."/>
            <person name="Malay A.D."/>
            <person name="Moran D.A.P."/>
            <person name="Tomita M."/>
            <person name="Numata K."/>
            <person name="Arakawa K."/>
        </authorList>
    </citation>
    <scope>NUCLEOTIDE SEQUENCE</scope>
</reference>
<feature type="non-terminal residue" evidence="1">
    <location>
        <position position="1"/>
    </location>
</feature>
<dbReference type="Gene3D" id="1.25.40.10">
    <property type="entry name" value="Tetratricopeptide repeat domain"/>
    <property type="match status" value="1"/>
</dbReference>
<dbReference type="Proteomes" id="UP000887116">
    <property type="component" value="Unassembled WGS sequence"/>
</dbReference>
<organism evidence="1 2">
    <name type="scientific">Trichonephila clavata</name>
    <name type="common">Joro spider</name>
    <name type="synonym">Nephila clavata</name>
    <dbReference type="NCBI Taxonomy" id="2740835"/>
    <lineage>
        <taxon>Eukaryota</taxon>
        <taxon>Metazoa</taxon>
        <taxon>Ecdysozoa</taxon>
        <taxon>Arthropoda</taxon>
        <taxon>Chelicerata</taxon>
        <taxon>Arachnida</taxon>
        <taxon>Araneae</taxon>
        <taxon>Araneomorphae</taxon>
        <taxon>Entelegynae</taxon>
        <taxon>Araneoidea</taxon>
        <taxon>Nephilidae</taxon>
        <taxon>Trichonephila</taxon>
    </lineage>
</organism>
<dbReference type="OrthoDB" id="6428939at2759"/>
<sequence>FSEEEAEDYCLSLLLKAVCHKTLGDTEKAEILLQELLQYESHLGEDIYLATYAMAEMGYMAMDRGQYEEALQWLDRSCHAHTDYHLESFLHYRIHAAIRHIQTLNSIMDQVSITNSIPEEKGNGLYSSCSMSPATKNPSINIYESPVPPSLST</sequence>
<dbReference type="PANTHER" id="PTHR31859">
    <property type="entry name" value="TETRATRICOPEPTIDE REPEAT PROTEIN 39 FAMILY MEMBER"/>
    <property type="match status" value="1"/>
</dbReference>
<evidence type="ECO:0000313" key="1">
    <source>
        <dbReference type="EMBL" id="GFR04539.1"/>
    </source>
</evidence>
<dbReference type="InterPro" id="IPR019412">
    <property type="entry name" value="IML2/TPR_39"/>
</dbReference>
<dbReference type="EMBL" id="BMAO01015823">
    <property type="protein sequence ID" value="GFR04539.1"/>
    <property type="molecule type" value="Genomic_DNA"/>
</dbReference>
<name>A0A8X6LEU4_TRICU</name>
<dbReference type="SUPFAM" id="SSF48452">
    <property type="entry name" value="TPR-like"/>
    <property type="match status" value="1"/>
</dbReference>
<accession>A0A8X6LEU4</accession>
<dbReference type="InterPro" id="IPR011990">
    <property type="entry name" value="TPR-like_helical_dom_sf"/>
</dbReference>
<gene>
    <name evidence="1" type="primary">ttc39b_2</name>
    <name evidence="1" type="ORF">TNCT_690461</name>
</gene>
<keyword evidence="2" id="KW-1185">Reference proteome</keyword>
<evidence type="ECO:0000313" key="2">
    <source>
        <dbReference type="Proteomes" id="UP000887116"/>
    </source>
</evidence>
<dbReference type="PANTHER" id="PTHR31859:SF9">
    <property type="entry name" value="TETRATRICOPEPTIDE REPEAT PROTEIN 39B"/>
    <property type="match status" value="1"/>
</dbReference>